<organism evidence="2 4">
    <name type="scientific">Bisbaumannia pacifica</name>
    <dbReference type="NCBI Taxonomy" id="77098"/>
    <lineage>
        <taxon>Bacteria</taxon>
        <taxon>Pseudomonadati</taxon>
        <taxon>Pseudomonadota</taxon>
        <taxon>Gammaproteobacteria</taxon>
        <taxon>Oceanospirillales</taxon>
        <taxon>Halomonadaceae</taxon>
        <taxon>Bisbaumannia</taxon>
    </lineage>
</organism>
<proteinExistence type="predicted"/>
<dbReference type="InterPro" id="IPR041633">
    <property type="entry name" value="Polbeta"/>
</dbReference>
<dbReference type="Proteomes" id="UP000321275">
    <property type="component" value="Unassembled WGS sequence"/>
</dbReference>
<keyword evidence="4" id="KW-1185">Reference proteome</keyword>
<dbReference type="EMBL" id="JAEDAF010000009">
    <property type="protein sequence ID" value="MBH8580560.1"/>
    <property type="molecule type" value="Genomic_DNA"/>
</dbReference>
<dbReference type="EMBL" id="BJUK01000002">
    <property type="protein sequence ID" value="GEK45885.1"/>
    <property type="molecule type" value="Genomic_DNA"/>
</dbReference>
<dbReference type="PANTHER" id="PTHR43852">
    <property type="entry name" value="NUCLEOTIDYLTRANSFERASE"/>
    <property type="match status" value="1"/>
</dbReference>
<gene>
    <name evidence="2" type="ORF">HPA02_01680</name>
    <name evidence="3" type="ORF">I7V36_10700</name>
</gene>
<dbReference type="InterPro" id="IPR043519">
    <property type="entry name" value="NT_sf"/>
</dbReference>
<evidence type="ECO:0000313" key="2">
    <source>
        <dbReference type="EMBL" id="GEK45885.1"/>
    </source>
</evidence>
<evidence type="ECO:0000313" key="4">
    <source>
        <dbReference type="Proteomes" id="UP000321275"/>
    </source>
</evidence>
<dbReference type="Proteomes" id="UP000651738">
    <property type="component" value="Unassembled WGS sequence"/>
</dbReference>
<dbReference type="SUPFAM" id="SSF81301">
    <property type="entry name" value="Nucleotidyltransferase"/>
    <property type="match status" value="1"/>
</dbReference>
<reference evidence="3 5" key="2">
    <citation type="submission" date="2020-12" db="EMBL/GenBank/DDBJ databases">
        <title>Draft genome sequence of Halomonas pacifica strain CARE-V15.</title>
        <authorList>
            <person name="Vignesh N."/>
            <person name="Thabitha A."/>
            <person name="Saravanan R."/>
            <person name="Manigandan V."/>
        </authorList>
    </citation>
    <scope>NUCLEOTIDE SEQUENCE [LARGE SCALE GENOMIC DNA]</scope>
    <source>
        <strain evidence="3 5">CARE-V15</strain>
    </source>
</reference>
<protein>
    <submittedName>
        <fullName evidence="3">Nucleotidyltransferase domain-containing protein</fullName>
    </submittedName>
</protein>
<dbReference type="AlphaFoldDB" id="A0A510X622"/>
<dbReference type="PANTHER" id="PTHR43852:SF3">
    <property type="entry name" value="NUCLEOTIDYLTRANSFERASE"/>
    <property type="match status" value="1"/>
</dbReference>
<evidence type="ECO:0000313" key="3">
    <source>
        <dbReference type="EMBL" id="MBH8580560.1"/>
    </source>
</evidence>
<feature type="domain" description="Polymerase beta nucleotidyltransferase" evidence="1">
    <location>
        <begin position="20"/>
        <end position="105"/>
    </location>
</feature>
<evidence type="ECO:0000313" key="5">
    <source>
        <dbReference type="Proteomes" id="UP000651738"/>
    </source>
</evidence>
<reference evidence="2 4" key="1">
    <citation type="submission" date="2019-07" db="EMBL/GenBank/DDBJ databases">
        <title>Whole genome shotgun sequence of Halomonas pacifica NBRC 102220.</title>
        <authorList>
            <person name="Hosoyama A."/>
            <person name="Uohara A."/>
            <person name="Ohji S."/>
            <person name="Ichikawa N."/>
        </authorList>
    </citation>
    <scope>NUCLEOTIDE SEQUENCE [LARGE SCALE GENOMIC DNA]</scope>
    <source>
        <strain evidence="2 4">NBRC 102220</strain>
    </source>
</reference>
<accession>A0A510X622</accession>
<name>A0A510X622_9GAMM</name>
<dbReference type="Pfam" id="PF18765">
    <property type="entry name" value="Polbeta"/>
    <property type="match status" value="1"/>
</dbReference>
<dbReference type="InterPro" id="IPR052930">
    <property type="entry name" value="TA_antitoxin_MntA"/>
</dbReference>
<dbReference type="NCBIfam" id="NF047752">
    <property type="entry name" value="MntA_antitoxin"/>
    <property type="match status" value="1"/>
</dbReference>
<comment type="caution">
    <text evidence="2">The sequence shown here is derived from an EMBL/GenBank/DDBJ whole genome shotgun (WGS) entry which is preliminary data.</text>
</comment>
<dbReference type="RefSeq" id="WP_198057808.1">
    <property type="nucleotide sequence ID" value="NZ_BJUK01000002.1"/>
</dbReference>
<evidence type="ECO:0000259" key="1">
    <source>
        <dbReference type="Pfam" id="PF18765"/>
    </source>
</evidence>
<dbReference type="Gene3D" id="3.30.460.10">
    <property type="entry name" value="Beta Polymerase, domain 2"/>
    <property type="match status" value="1"/>
</dbReference>
<sequence length="131" mass="14927">MAMQESLVALRHALSIIDGLDFATLIGSRARDDARPDSDWDIAVQWKNNNTSALETLSRNERLKSVLAQHLACEPDTIDIIDLKRANLTIRAVVAEEGIPLAGEDDLPWMRFLSRTWHDLEHWYLEQEYAA</sequence>
<dbReference type="CDD" id="cd05403">
    <property type="entry name" value="NT_KNTase_like"/>
    <property type="match status" value="1"/>
</dbReference>